<keyword evidence="2" id="KW-1185">Reference proteome</keyword>
<name>A0A4Q6I5J4_9RICK</name>
<evidence type="ECO:0000313" key="1">
    <source>
        <dbReference type="EMBL" id="RZB13205.1"/>
    </source>
</evidence>
<protein>
    <submittedName>
        <fullName evidence="1">Uncharacterized protein</fullName>
    </submittedName>
</protein>
<evidence type="ECO:0000313" key="2">
    <source>
        <dbReference type="Proteomes" id="UP000293377"/>
    </source>
</evidence>
<dbReference type="EMBL" id="QOHL01000001">
    <property type="protein sequence ID" value="RZB13205.1"/>
    <property type="molecule type" value="Genomic_DNA"/>
</dbReference>
<accession>A0A4Q6I5J4</accession>
<dbReference type="RefSeq" id="WP_045171389.1">
    <property type="nucleotide sequence ID" value="NZ_QOHL01000001.1"/>
</dbReference>
<dbReference type="Proteomes" id="UP000293377">
    <property type="component" value="Unassembled WGS sequence"/>
</dbReference>
<sequence length="200" mass="23597">MNLTLLVLKDNRPVLLPTWKCKYHRELKRYSVPDDVVDDRLGVPNDENFENPYREVHTLYGVVFKKYNLVTSVSLQENIMFLFGKNPVSGCDAFFVFRLQKNLLDGILQYGLELDNHMILGSGIINKRDISYEKYTRDLFEFVKTRMAMISFSRQSTRTHMLNFFNDRGELFDTMYQNTVVCDTKINSITNDKYDIIRFD</sequence>
<gene>
    <name evidence="1" type="ORF">DRF75_00660</name>
</gene>
<dbReference type="OrthoDB" id="7163309at2"/>
<proteinExistence type="predicted"/>
<organism evidence="1 2">
    <name type="scientific">Ehrlichia minasensis</name>
    <dbReference type="NCBI Taxonomy" id="1242993"/>
    <lineage>
        <taxon>Bacteria</taxon>
        <taxon>Pseudomonadati</taxon>
        <taxon>Pseudomonadota</taxon>
        <taxon>Alphaproteobacteria</taxon>
        <taxon>Rickettsiales</taxon>
        <taxon>Anaplasmataceae</taxon>
        <taxon>Ehrlichia</taxon>
    </lineage>
</organism>
<dbReference type="AlphaFoldDB" id="A0A4Q6I5J4"/>
<comment type="caution">
    <text evidence="1">The sequence shown here is derived from an EMBL/GenBank/DDBJ whole genome shotgun (WGS) entry which is preliminary data.</text>
</comment>
<reference evidence="1 2" key="1">
    <citation type="submission" date="2018-06" db="EMBL/GenBank/DDBJ databases">
        <title>Complete Genome Sequence of Ehrlichia minasensis Isolated From Cattle.</title>
        <authorList>
            <person name="Aguiar D.M."/>
            <person name="Araujo J.P.A.Jr."/>
            <person name="Nakazato L."/>
            <person name="Bard E."/>
            <person name="Cabezas-Cruz A."/>
        </authorList>
    </citation>
    <scope>NUCLEOTIDE SEQUENCE [LARGE SCALE GENOMIC DNA]</scope>
    <source>
        <strain evidence="1 2">B11</strain>
    </source>
</reference>